<evidence type="ECO:0008006" key="4">
    <source>
        <dbReference type="Google" id="ProtNLM"/>
    </source>
</evidence>
<sequence length="211" mass="22220">MAIHLHTPASNPRPQDDSVRPGDFQTPEDAAVVVPAGEQGSERRRRVGWRRMAVPAVLLLGLGSGLAWVLSNNAEEEPSTMLGATDEIDGGLARINGIIPLETDGWAPVGDPAALAEPVAEGAHRVRILLELTALEAEGIDFRASDYAVEGLGAGEPRVIWSSPAEVTAEQGETIEAVLVFEIPNQAIALELSGADDLRLSMGTDHHTSAG</sequence>
<dbReference type="AlphaFoldDB" id="A0A846RNU0"/>
<gene>
    <name evidence="2" type="ORF">BJ994_001815</name>
</gene>
<dbReference type="EMBL" id="JAATJL010000001">
    <property type="protein sequence ID" value="NJC22739.1"/>
    <property type="molecule type" value="Genomic_DNA"/>
</dbReference>
<evidence type="ECO:0000313" key="3">
    <source>
        <dbReference type="Proteomes" id="UP000547458"/>
    </source>
</evidence>
<proteinExistence type="predicted"/>
<evidence type="ECO:0000313" key="2">
    <source>
        <dbReference type="EMBL" id="NJC22739.1"/>
    </source>
</evidence>
<feature type="region of interest" description="Disordered" evidence="1">
    <location>
        <begin position="1"/>
        <end position="25"/>
    </location>
</feature>
<protein>
    <recommendedName>
        <fullName evidence="4">DUF4352 domain-containing protein</fullName>
    </recommendedName>
</protein>
<organism evidence="2 3">
    <name type="scientific">Arthrobacter pigmenti</name>
    <dbReference type="NCBI Taxonomy" id="271432"/>
    <lineage>
        <taxon>Bacteria</taxon>
        <taxon>Bacillati</taxon>
        <taxon>Actinomycetota</taxon>
        <taxon>Actinomycetes</taxon>
        <taxon>Micrococcales</taxon>
        <taxon>Micrococcaceae</taxon>
        <taxon>Arthrobacter</taxon>
    </lineage>
</organism>
<dbReference type="Proteomes" id="UP000547458">
    <property type="component" value="Unassembled WGS sequence"/>
</dbReference>
<keyword evidence="3" id="KW-1185">Reference proteome</keyword>
<comment type="caution">
    <text evidence="2">The sequence shown here is derived from an EMBL/GenBank/DDBJ whole genome shotgun (WGS) entry which is preliminary data.</text>
</comment>
<dbReference type="RefSeq" id="WP_167993505.1">
    <property type="nucleotide sequence ID" value="NZ_JAATJL010000001.1"/>
</dbReference>
<evidence type="ECO:0000256" key="1">
    <source>
        <dbReference type="SAM" id="MobiDB-lite"/>
    </source>
</evidence>
<name>A0A846RNU0_9MICC</name>
<accession>A0A846RNU0</accession>
<reference evidence="2 3" key="1">
    <citation type="submission" date="2020-03" db="EMBL/GenBank/DDBJ databases">
        <title>Sequencing the genomes of 1000 actinobacteria strains.</title>
        <authorList>
            <person name="Klenk H.-P."/>
        </authorList>
    </citation>
    <scope>NUCLEOTIDE SEQUENCE [LARGE SCALE GENOMIC DNA]</scope>
    <source>
        <strain evidence="2 3">DSM 16403</strain>
    </source>
</reference>